<dbReference type="OrthoDB" id="992776at2759"/>
<sequence length="660" mass="72112">MNSPAREAPQPLPPQSKRSWAAFIPRPGSSGGASVSSVDSTPKRPRSAGGIKGKPSTLQSPQEGQELRLSRSSSISSAAPRPLYTGTTVASPIPTQSTGAGFPRSNTYDQPPSRPSSRPTSRPTTPKRWSFSLNNSSSPKVSTQALDQQANQILNNALERTQSASTRGESKPGFLSSMMGGFSSLSLSRTNTRESASEDKDFRGRTMAKLKRIKSASQAPGDDRESSRSQSRARSSSPFTLRRFRQRQREPSPTPQPVRMSMSDADLSDAGSNVIRPRSTAYTDDDSDDDNPTTDMETDDDSQSEEDIFDPITEANTERNAVTPLVPTDAAAGAHEIEDPDPVGEGVNVVVAPEPYFPSSLNALGTRTGKRGTPRRRKSVKMHEPLPFSTSRPVFQRDRCTITITQGEPEAKLGERRRRRYVVASDLSEESRYAVEWGIGTVLRDGDDMTIVTVVENEAKVDPAIPSKADRAVKLRSQQERQGLAYILARQVTGLLQRTRLNVTISCQAWHAKNSRHMLLDIVDHFEPVMLIVGSRGLGQLNGILLGSTSHYLIEKCSVPVMVARRRLKRPPKKNAHLSTHRVHVSLAEAGIDRVAAKVDQDVQVMREEIQKDDASRRDGGSGSRKDPRFESVNEEGDNNEEEDGAGDSDDEPEGVKVAG</sequence>
<dbReference type="InterPro" id="IPR006015">
    <property type="entry name" value="Universal_stress_UspA"/>
</dbReference>
<reference evidence="3 4" key="1">
    <citation type="journal article" date="2020" name="ISME J.">
        <title>Uncovering the hidden diversity of litter-decomposition mechanisms in mushroom-forming fungi.</title>
        <authorList>
            <person name="Floudas D."/>
            <person name="Bentzer J."/>
            <person name="Ahren D."/>
            <person name="Johansson T."/>
            <person name="Persson P."/>
            <person name="Tunlid A."/>
        </authorList>
    </citation>
    <scope>NUCLEOTIDE SEQUENCE [LARGE SCALE GENOMIC DNA]</scope>
    <source>
        <strain evidence="3 4">CBS 101986</strain>
    </source>
</reference>
<dbReference type="CDD" id="cd23659">
    <property type="entry name" value="USP_At3g01520-like"/>
    <property type="match status" value="1"/>
</dbReference>
<dbReference type="EMBL" id="JAACJJ010000043">
    <property type="protein sequence ID" value="KAF5315072.1"/>
    <property type="molecule type" value="Genomic_DNA"/>
</dbReference>
<protein>
    <recommendedName>
        <fullName evidence="2">UspA domain-containing protein</fullName>
    </recommendedName>
</protein>
<feature type="compositionally biased region" description="Basic residues" evidence="1">
    <location>
        <begin position="368"/>
        <end position="380"/>
    </location>
</feature>
<evidence type="ECO:0000259" key="2">
    <source>
        <dbReference type="Pfam" id="PF00582"/>
    </source>
</evidence>
<feature type="region of interest" description="Disordered" evidence="1">
    <location>
        <begin position="1"/>
        <end position="305"/>
    </location>
</feature>
<feature type="compositionally biased region" description="Low complexity" evidence="1">
    <location>
        <begin position="228"/>
        <end position="237"/>
    </location>
</feature>
<feature type="domain" description="UspA" evidence="2">
    <location>
        <begin position="419"/>
        <end position="565"/>
    </location>
</feature>
<comment type="caution">
    <text evidence="3">The sequence shown here is derived from an EMBL/GenBank/DDBJ whole genome shotgun (WGS) entry which is preliminary data.</text>
</comment>
<feature type="compositionally biased region" description="Acidic residues" evidence="1">
    <location>
        <begin position="283"/>
        <end position="305"/>
    </location>
</feature>
<organism evidence="3 4">
    <name type="scientific">Psilocybe cf. subviscida</name>
    <dbReference type="NCBI Taxonomy" id="2480587"/>
    <lineage>
        <taxon>Eukaryota</taxon>
        <taxon>Fungi</taxon>
        <taxon>Dikarya</taxon>
        <taxon>Basidiomycota</taxon>
        <taxon>Agaricomycotina</taxon>
        <taxon>Agaricomycetes</taxon>
        <taxon>Agaricomycetidae</taxon>
        <taxon>Agaricales</taxon>
        <taxon>Agaricineae</taxon>
        <taxon>Strophariaceae</taxon>
        <taxon>Psilocybe</taxon>
    </lineage>
</organism>
<dbReference type="PRINTS" id="PR01438">
    <property type="entry name" value="UNVRSLSTRESS"/>
</dbReference>
<dbReference type="SUPFAM" id="SSF52402">
    <property type="entry name" value="Adenine nucleotide alpha hydrolases-like"/>
    <property type="match status" value="1"/>
</dbReference>
<gene>
    <name evidence="3" type="ORF">D9619_007293</name>
</gene>
<dbReference type="Proteomes" id="UP000567179">
    <property type="component" value="Unassembled WGS sequence"/>
</dbReference>
<evidence type="ECO:0000313" key="4">
    <source>
        <dbReference type="Proteomes" id="UP000567179"/>
    </source>
</evidence>
<dbReference type="PANTHER" id="PTHR46100:SF4">
    <property type="entry name" value="USPA DOMAIN-CONTAINING PROTEIN"/>
    <property type="match status" value="1"/>
</dbReference>
<feature type="region of interest" description="Disordered" evidence="1">
    <location>
        <begin position="608"/>
        <end position="660"/>
    </location>
</feature>
<evidence type="ECO:0000313" key="3">
    <source>
        <dbReference type="EMBL" id="KAF5315072.1"/>
    </source>
</evidence>
<feature type="compositionally biased region" description="Low complexity" evidence="1">
    <location>
        <begin position="70"/>
        <end position="83"/>
    </location>
</feature>
<dbReference type="InterPro" id="IPR006016">
    <property type="entry name" value="UspA"/>
</dbReference>
<dbReference type="AlphaFoldDB" id="A0A8H5EWP2"/>
<feature type="compositionally biased region" description="Basic and acidic residues" evidence="1">
    <location>
        <begin position="608"/>
        <end position="632"/>
    </location>
</feature>
<accession>A0A8H5EWP2</accession>
<feature type="compositionally biased region" description="Polar residues" evidence="1">
    <location>
        <begin position="131"/>
        <end position="167"/>
    </location>
</feature>
<feature type="compositionally biased region" description="Low complexity" evidence="1">
    <location>
        <begin position="173"/>
        <end position="188"/>
    </location>
</feature>
<feature type="compositionally biased region" description="Basic and acidic residues" evidence="1">
    <location>
        <begin position="191"/>
        <end position="204"/>
    </location>
</feature>
<feature type="compositionally biased region" description="Low complexity" evidence="1">
    <location>
        <begin position="115"/>
        <end position="126"/>
    </location>
</feature>
<feature type="compositionally biased region" description="Polar residues" evidence="1">
    <location>
        <begin position="85"/>
        <end position="110"/>
    </location>
</feature>
<dbReference type="Pfam" id="PF00582">
    <property type="entry name" value="Usp"/>
    <property type="match status" value="1"/>
</dbReference>
<feature type="region of interest" description="Disordered" evidence="1">
    <location>
        <begin position="360"/>
        <end position="381"/>
    </location>
</feature>
<dbReference type="PANTHER" id="PTHR46100">
    <property type="entry name" value="IMP2'P"/>
    <property type="match status" value="1"/>
</dbReference>
<evidence type="ECO:0000256" key="1">
    <source>
        <dbReference type="SAM" id="MobiDB-lite"/>
    </source>
</evidence>
<name>A0A8H5EWP2_9AGAR</name>
<feature type="compositionally biased region" description="Acidic residues" evidence="1">
    <location>
        <begin position="633"/>
        <end position="653"/>
    </location>
</feature>
<proteinExistence type="predicted"/>
<keyword evidence="4" id="KW-1185">Reference proteome</keyword>
<dbReference type="Gene3D" id="3.40.50.12370">
    <property type="match status" value="1"/>
</dbReference>